<dbReference type="EMBL" id="LATL02000355">
    <property type="protein sequence ID" value="KKD37836.1"/>
    <property type="molecule type" value="Genomic_DNA"/>
</dbReference>
<dbReference type="Proteomes" id="UP000033607">
    <property type="component" value="Unassembled WGS sequence"/>
</dbReference>
<dbReference type="GO" id="GO:0003676">
    <property type="term" value="F:nucleic acid binding"/>
    <property type="evidence" value="ECO:0007669"/>
    <property type="project" value="InterPro"/>
</dbReference>
<dbReference type="Gene3D" id="1.10.10.10">
    <property type="entry name" value="Winged helix-like DNA-binding domain superfamily/Winged helix DNA-binding domain"/>
    <property type="match status" value="1"/>
</dbReference>
<protein>
    <submittedName>
        <fullName evidence="3">Tn7 transposition protein A</fullName>
    </submittedName>
</protein>
<sequence length="280" mass="32672">MARSKREWTQAKYERYLDVGRGQGEGKNYVPWIKVQDFPSEGRSHRIPGWKTGRIHHLLSDQEKRTFFLFEWSDIVIDIREQYPLANLDLALKIADEMNFKYPEDSQHHIPYILTTDFMITIERDGKPVQVARTVKSTKDLEKKQTVAKLELERRYYEALNIDWGIITEKGISRIFASNVEWIHPNYHLEPTGNADLVELRRIANILKDQLSRAAAENTPITKITTDLDREMNLDPGIALYLFKHLVARKEIIVDLFNSTISSNLSTTAILKILEDRYEE</sequence>
<dbReference type="OrthoDB" id="5291587at2"/>
<dbReference type="CDD" id="cd22362">
    <property type="entry name" value="TnsA_endonuclease-like"/>
    <property type="match status" value="1"/>
</dbReference>
<dbReference type="InterPro" id="IPR011856">
    <property type="entry name" value="tRNA_endonuc-like_dom_sf"/>
</dbReference>
<dbReference type="AlphaFoldDB" id="A0A0F5YG23"/>
<dbReference type="Pfam" id="PF08722">
    <property type="entry name" value="Tn7_TnsA-like_N"/>
    <property type="match status" value="1"/>
</dbReference>
<dbReference type="SUPFAM" id="SSF52980">
    <property type="entry name" value="Restriction endonuclease-like"/>
    <property type="match status" value="1"/>
</dbReference>
<gene>
    <name evidence="3" type="ORF">WN50_12060</name>
</gene>
<evidence type="ECO:0000259" key="1">
    <source>
        <dbReference type="Pfam" id="PF08721"/>
    </source>
</evidence>
<proteinExistence type="predicted"/>
<feature type="domain" description="TnsA endonuclease N-terminal" evidence="2">
    <location>
        <begin position="74"/>
        <end position="169"/>
    </location>
</feature>
<dbReference type="RefSeq" id="WP_046278790.1">
    <property type="nucleotide sequence ID" value="NZ_LATL02000355.1"/>
</dbReference>
<dbReference type="InterPro" id="IPR014832">
    <property type="entry name" value="TnsA_C"/>
</dbReference>
<accession>A0A0F5YG23</accession>
<dbReference type="Gene3D" id="3.40.1350.10">
    <property type="match status" value="1"/>
</dbReference>
<feature type="domain" description="TnsA endonuclease C-terminal" evidence="1">
    <location>
        <begin position="172"/>
        <end position="256"/>
    </location>
</feature>
<dbReference type="InterPro" id="IPR014833">
    <property type="entry name" value="TnsA_N"/>
</dbReference>
<dbReference type="InterPro" id="IPR011335">
    <property type="entry name" value="Restrct_endonuc-II-like"/>
</dbReference>
<dbReference type="InterPro" id="IPR036388">
    <property type="entry name" value="WH-like_DNA-bd_sf"/>
</dbReference>
<comment type="caution">
    <text evidence="3">The sequence shown here is derived from an EMBL/GenBank/DDBJ whole genome shotgun (WGS) entry which is preliminary data.</text>
</comment>
<evidence type="ECO:0000259" key="2">
    <source>
        <dbReference type="Pfam" id="PF08722"/>
    </source>
</evidence>
<evidence type="ECO:0000313" key="4">
    <source>
        <dbReference type="Proteomes" id="UP000033607"/>
    </source>
</evidence>
<organism evidence="3 4">
    <name type="scientific">Limnoraphis robusta CS-951</name>
    <dbReference type="NCBI Taxonomy" id="1637645"/>
    <lineage>
        <taxon>Bacteria</taxon>
        <taxon>Bacillati</taxon>
        <taxon>Cyanobacteriota</taxon>
        <taxon>Cyanophyceae</taxon>
        <taxon>Oscillatoriophycideae</taxon>
        <taxon>Oscillatoriales</taxon>
        <taxon>Sirenicapillariaceae</taxon>
        <taxon>Limnoraphis</taxon>
    </lineage>
</organism>
<dbReference type="PATRIC" id="fig|1637645.4.peg.6980"/>
<dbReference type="Pfam" id="PF08721">
    <property type="entry name" value="Tn7_Tnp_TnsA_C"/>
    <property type="match status" value="1"/>
</dbReference>
<name>A0A0F5YG23_9CYAN</name>
<evidence type="ECO:0000313" key="3">
    <source>
        <dbReference type="EMBL" id="KKD37836.1"/>
    </source>
</evidence>
<reference evidence="3 4" key="1">
    <citation type="submission" date="2015-06" db="EMBL/GenBank/DDBJ databases">
        <title>Draft genome assembly of filamentous brackish cyanobacterium Limnoraphis robusta strain CS-951.</title>
        <authorList>
            <person name="Willis A."/>
            <person name="Parks M."/>
            <person name="Burford M.A."/>
        </authorList>
    </citation>
    <scope>NUCLEOTIDE SEQUENCE [LARGE SCALE GENOMIC DNA]</scope>
    <source>
        <strain evidence="3 4">CS-951</strain>
    </source>
</reference>